<name>A0A5J5BMP9_9ASTE</name>
<feature type="region of interest" description="Disordered" evidence="1">
    <location>
        <begin position="110"/>
        <end position="203"/>
    </location>
</feature>
<dbReference type="Proteomes" id="UP000325577">
    <property type="component" value="Linkage Group LG11"/>
</dbReference>
<protein>
    <submittedName>
        <fullName evidence="2">Uncharacterized protein</fullName>
    </submittedName>
</protein>
<evidence type="ECO:0000256" key="1">
    <source>
        <dbReference type="SAM" id="MobiDB-lite"/>
    </source>
</evidence>
<dbReference type="OrthoDB" id="1926607at2759"/>
<dbReference type="PANTHER" id="PTHR36378:SF1">
    <property type="entry name" value="COTTON FIBER PROTEIN"/>
    <property type="match status" value="1"/>
</dbReference>
<evidence type="ECO:0000313" key="3">
    <source>
        <dbReference type="Proteomes" id="UP000325577"/>
    </source>
</evidence>
<feature type="compositionally biased region" description="Low complexity" evidence="1">
    <location>
        <begin position="137"/>
        <end position="157"/>
    </location>
</feature>
<accession>A0A5J5BMP9</accession>
<evidence type="ECO:0000313" key="2">
    <source>
        <dbReference type="EMBL" id="KAA8543047.1"/>
    </source>
</evidence>
<dbReference type="AlphaFoldDB" id="A0A5J5BMP9"/>
<reference evidence="2 3" key="1">
    <citation type="submission" date="2019-09" db="EMBL/GenBank/DDBJ databases">
        <title>A chromosome-level genome assembly of the Chinese tupelo Nyssa sinensis.</title>
        <authorList>
            <person name="Yang X."/>
            <person name="Kang M."/>
            <person name="Yang Y."/>
            <person name="Xiong H."/>
            <person name="Wang M."/>
            <person name="Zhang Z."/>
            <person name="Wang Z."/>
            <person name="Wu H."/>
            <person name="Ma T."/>
            <person name="Liu J."/>
            <person name="Xi Z."/>
        </authorList>
    </citation>
    <scope>NUCLEOTIDE SEQUENCE [LARGE SCALE GENOMIC DNA]</scope>
    <source>
        <strain evidence="2">J267</strain>
        <tissue evidence="2">Leaf</tissue>
    </source>
</reference>
<dbReference type="EMBL" id="CM018034">
    <property type="protein sequence ID" value="KAA8543047.1"/>
    <property type="molecule type" value="Genomic_DNA"/>
</dbReference>
<keyword evidence="3" id="KW-1185">Reference proteome</keyword>
<dbReference type="PANTHER" id="PTHR36378">
    <property type="entry name" value="COTTON FIBER PROTEIN"/>
    <property type="match status" value="1"/>
</dbReference>
<proteinExistence type="predicted"/>
<dbReference type="InterPro" id="IPR008480">
    <property type="entry name" value="DUF761_pln"/>
</dbReference>
<gene>
    <name evidence="2" type="ORF">F0562_021458</name>
</gene>
<dbReference type="Pfam" id="PF05553">
    <property type="entry name" value="DUF761"/>
    <property type="match status" value="1"/>
</dbReference>
<organism evidence="2 3">
    <name type="scientific">Nyssa sinensis</name>
    <dbReference type="NCBI Taxonomy" id="561372"/>
    <lineage>
        <taxon>Eukaryota</taxon>
        <taxon>Viridiplantae</taxon>
        <taxon>Streptophyta</taxon>
        <taxon>Embryophyta</taxon>
        <taxon>Tracheophyta</taxon>
        <taxon>Spermatophyta</taxon>
        <taxon>Magnoliopsida</taxon>
        <taxon>eudicotyledons</taxon>
        <taxon>Gunneridae</taxon>
        <taxon>Pentapetalae</taxon>
        <taxon>asterids</taxon>
        <taxon>Cornales</taxon>
        <taxon>Nyssaceae</taxon>
        <taxon>Nyssa</taxon>
    </lineage>
</organism>
<feature type="compositionally biased region" description="Acidic residues" evidence="1">
    <location>
        <begin position="186"/>
        <end position="201"/>
    </location>
</feature>
<sequence>MEISPIDAYAGIDLRGRGQPQATTNIIFIYILMDNRSAIVAAIVPAIAKDDKKPPPPLDGEMKKKKRGPFSLLKAALFMTRHRSNGKSKSLQVEVASKGMLNKIVGSMRPLHLQDDDSPPPLLIANSPSPTVEPYEDLLSPPMSPASSSSSSADSMSRYASATNLQELEKGGESRYASAADLRELDNEEGESDDEIDDNMAGDDMINVKAEEFIAHFYRQMRIQSQESMDR</sequence>